<reference evidence="17" key="1">
    <citation type="submission" date="2022-11" db="UniProtKB">
        <authorList>
            <consortium name="WormBaseParasite"/>
        </authorList>
    </citation>
    <scope>IDENTIFICATION</scope>
</reference>
<dbReference type="InterPro" id="IPR046342">
    <property type="entry name" value="CBS_dom_sf"/>
</dbReference>
<dbReference type="AlphaFoldDB" id="A0A914E5I8"/>
<feature type="signal peptide" evidence="12">
    <location>
        <begin position="1"/>
        <end position="19"/>
    </location>
</feature>
<proteinExistence type="inferred from homology"/>
<dbReference type="Proteomes" id="UP000887540">
    <property type="component" value="Unplaced"/>
</dbReference>
<dbReference type="GO" id="GO:0022857">
    <property type="term" value="F:transmembrane transporter activity"/>
    <property type="evidence" value="ECO:0007669"/>
    <property type="project" value="TreeGrafter"/>
</dbReference>
<evidence type="ECO:0000259" key="14">
    <source>
        <dbReference type="PROSITE" id="PS51371"/>
    </source>
</evidence>
<dbReference type="Pfam" id="PF01595">
    <property type="entry name" value="CNNM"/>
    <property type="match status" value="1"/>
</dbReference>
<keyword evidence="4" id="KW-0677">Repeat</keyword>
<dbReference type="InterPro" id="IPR045095">
    <property type="entry name" value="ACDP"/>
</dbReference>
<feature type="domain" description="Cyclic nucleotide-binding" evidence="13">
    <location>
        <begin position="613"/>
        <end position="683"/>
    </location>
</feature>
<feature type="transmembrane region" description="Helical" evidence="11">
    <location>
        <begin position="214"/>
        <end position="237"/>
    </location>
</feature>
<evidence type="ECO:0000259" key="15">
    <source>
        <dbReference type="PROSITE" id="PS51846"/>
    </source>
</evidence>
<feature type="chain" id="PRO_5037265232" evidence="12">
    <location>
        <begin position="20"/>
        <end position="806"/>
    </location>
</feature>
<dbReference type="GO" id="GO:0010960">
    <property type="term" value="P:magnesium ion homeostasis"/>
    <property type="evidence" value="ECO:0007669"/>
    <property type="project" value="InterPro"/>
</dbReference>
<protein>
    <submittedName>
        <fullName evidence="17">Uncharacterized protein</fullName>
    </submittedName>
</protein>
<dbReference type="CDD" id="cd04590">
    <property type="entry name" value="CBS_pair_CorC_HlyC_assoc"/>
    <property type="match status" value="1"/>
</dbReference>
<dbReference type="FunFam" id="3.10.580.10:FF:000006">
    <property type="entry name" value="DUF21 and CBS domain protein"/>
    <property type="match status" value="1"/>
</dbReference>
<comment type="subcellular location">
    <subcellularLocation>
        <location evidence="1">Basolateral cell membrane</location>
        <topology evidence="1">Multi-pass membrane protein</topology>
    </subcellularLocation>
</comment>
<dbReference type="PROSITE" id="PS51846">
    <property type="entry name" value="CNNM"/>
    <property type="match status" value="1"/>
</dbReference>
<dbReference type="PROSITE" id="PS51371">
    <property type="entry name" value="CBS"/>
    <property type="match status" value="1"/>
</dbReference>
<accession>A0A914E5I8</accession>
<name>A0A914E5I8_9BILA</name>
<evidence type="ECO:0000256" key="6">
    <source>
        <dbReference type="ARBA" id="ARBA00023065"/>
    </source>
</evidence>
<feature type="domain" description="CNNM transmembrane" evidence="15">
    <location>
        <begin position="206"/>
        <end position="387"/>
    </location>
</feature>
<evidence type="ECO:0000256" key="3">
    <source>
        <dbReference type="ARBA" id="ARBA00022692"/>
    </source>
</evidence>
<keyword evidence="12" id="KW-0732">Signal</keyword>
<keyword evidence="6" id="KW-0813">Transport</keyword>
<keyword evidence="6" id="KW-0406">Ion transport</keyword>
<feature type="transmembrane region" description="Helical" evidence="11">
    <location>
        <begin position="295"/>
        <end position="313"/>
    </location>
</feature>
<evidence type="ECO:0000256" key="12">
    <source>
        <dbReference type="SAM" id="SignalP"/>
    </source>
</evidence>
<dbReference type="GO" id="GO:0040018">
    <property type="term" value="P:positive regulation of multicellular organism growth"/>
    <property type="evidence" value="ECO:0007669"/>
    <property type="project" value="UniProtKB-ARBA"/>
</dbReference>
<dbReference type="GO" id="GO:0040026">
    <property type="term" value="P:positive regulation of vulval development"/>
    <property type="evidence" value="ECO:0007669"/>
    <property type="project" value="UniProtKB-ARBA"/>
</dbReference>
<dbReference type="WBParaSite" id="ACRNAN_scaffold55.g31772.t1">
    <property type="protein sequence ID" value="ACRNAN_scaffold55.g31772.t1"/>
    <property type="gene ID" value="ACRNAN_scaffold55.g31772"/>
</dbReference>
<keyword evidence="3 10" id="KW-0812">Transmembrane</keyword>
<evidence type="ECO:0000256" key="4">
    <source>
        <dbReference type="ARBA" id="ARBA00022737"/>
    </source>
</evidence>
<dbReference type="Pfam" id="PF00571">
    <property type="entry name" value="CBS"/>
    <property type="match status" value="1"/>
</dbReference>
<dbReference type="GO" id="GO:0032026">
    <property type="term" value="P:response to magnesium ion"/>
    <property type="evidence" value="ECO:0007669"/>
    <property type="project" value="UniProtKB-ARBA"/>
</dbReference>
<dbReference type="InterPro" id="IPR000595">
    <property type="entry name" value="cNMP-bd_dom"/>
</dbReference>
<dbReference type="InterPro" id="IPR044751">
    <property type="entry name" value="Ion_transp-like_CBS"/>
</dbReference>
<sequence length="806" mass="92439">MLNMMRTIVFFWIIRFTFSQVLLDATPIETDITQKPASQLHQPILPDANLNETDITRKPASHLHLPIILDANPEIEIIENRPIISGVRVENNINAKGFISYDSAARSVVEPDTPVRVVIFGFMLDRIGLVTFTSDICLHSVINVSYPEFLTQTEKVIELPAKFPESEIPYRICWREKLFGRLEEEDLELNDEQRTWIVSTSDPPHHILPDELQYAVLGVLFCMSALFSGLNLGLMALSPTELTLIIKSGSEKEQEYARTILPVRKAGNRLLCTILLMNVIVNAAISILMEDLTSGFIAFIVASFGIVTLGEIIPQSICIQHGLAVGAHTIWLTRFFMLLTFPLSYPIGKTLNLILGDEMKPYDRNHLIELMKMTPKWEQNEELAEDLKIAVGAMEISEKKVKDIMTQMEDVFMIPEETMLNNKNITDIIHKGYSRIPVYANSDRNQIVSLLFVKDLALLDPADEFTVSSVCQFYNHQLRFIPEFTPLHTMLDEFKEGNYHLAIVESENTFFNNNKERREILGIITLEDIVEEILQAEIIDESDMILDNKFRRKRKFSGSKQNQFIAIRPMGGYEENCRNISDALAKAILNWLQMHNKIFTAPFLDSRALRMLIIKNIYKIYLSNSSPKLHGEQFKPKSVHLYTNGEVSRRFILIIEGKATIYFKQSKLKFHVGPWEHFGDEVLKSIGQNIKEGKFESSIRKFSTIRKEEEIMKIGEFTPDFDLVVKEHCTYLQICVPAYLNAFKVTDLAISFKEVVNTHNKENNLAIDRFSSRSKMSVNQLKGIIRENSLVETDMENQELRRENTC</sequence>
<evidence type="ECO:0000259" key="13">
    <source>
        <dbReference type="PROSITE" id="PS50042"/>
    </source>
</evidence>
<feature type="domain" description="CBS" evidence="14">
    <location>
        <begin position="474"/>
        <end position="541"/>
    </location>
</feature>
<evidence type="ECO:0000256" key="2">
    <source>
        <dbReference type="ARBA" id="ARBA00010484"/>
    </source>
</evidence>
<keyword evidence="16" id="KW-1185">Reference proteome</keyword>
<evidence type="ECO:0000256" key="5">
    <source>
        <dbReference type="ARBA" id="ARBA00022989"/>
    </source>
</evidence>
<feature type="transmembrane region" description="Helical" evidence="11">
    <location>
        <begin position="325"/>
        <end position="345"/>
    </location>
</feature>
<keyword evidence="8 10" id="KW-0472">Membrane</keyword>
<dbReference type="GO" id="GO:0008340">
    <property type="term" value="P:determination of adult lifespan"/>
    <property type="evidence" value="ECO:0007669"/>
    <property type="project" value="UniProtKB-ARBA"/>
</dbReference>
<keyword evidence="7 9" id="KW-0129">CBS domain</keyword>
<evidence type="ECO:0000256" key="7">
    <source>
        <dbReference type="ARBA" id="ARBA00023122"/>
    </source>
</evidence>
<dbReference type="SUPFAM" id="SSF54631">
    <property type="entry name" value="CBS-domain pair"/>
    <property type="match status" value="1"/>
</dbReference>
<dbReference type="PROSITE" id="PS50042">
    <property type="entry name" value="CNMP_BINDING_3"/>
    <property type="match status" value="1"/>
</dbReference>
<dbReference type="InterPro" id="IPR002550">
    <property type="entry name" value="CNNM"/>
</dbReference>
<dbReference type="GO" id="GO:0015693">
    <property type="term" value="P:magnesium ion transport"/>
    <property type="evidence" value="ECO:0007669"/>
    <property type="project" value="UniProtKB-ARBA"/>
</dbReference>
<dbReference type="PANTHER" id="PTHR12064">
    <property type="entry name" value="METAL TRANSPORTER CNNM"/>
    <property type="match status" value="1"/>
</dbReference>
<evidence type="ECO:0000256" key="10">
    <source>
        <dbReference type="PROSITE-ProRule" id="PRU01193"/>
    </source>
</evidence>
<comment type="similarity">
    <text evidence="2">Belongs to the ACDP family.</text>
</comment>
<evidence type="ECO:0000256" key="8">
    <source>
        <dbReference type="ARBA" id="ARBA00023136"/>
    </source>
</evidence>
<dbReference type="GO" id="GO:1905941">
    <property type="term" value="P:positive regulation of gonad development"/>
    <property type="evidence" value="ECO:0007669"/>
    <property type="project" value="UniProtKB-ARBA"/>
</dbReference>
<evidence type="ECO:0000256" key="9">
    <source>
        <dbReference type="PROSITE-ProRule" id="PRU00703"/>
    </source>
</evidence>
<dbReference type="GO" id="GO:0016323">
    <property type="term" value="C:basolateral plasma membrane"/>
    <property type="evidence" value="ECO:0007669"/>
    <property type="project" value="UniProtKB-SubCell"/>
</dbReference>
<evidence type="ECO:0000256" key="11">
    <source>
        <dbReference type="SAM" id="Phobius"/>
    </source>
</evidence>
<dbReference type="Pfam" id="PF25562">
    <property type="entry name" value="CNBH_CNNM2_C"/>
    <property type="match status" value="1"/>
</dbReference>
<dbReference type="Gene3D" id="3.10.580.10">
    <property type="entry name" value="CBS-domain"/>
    <property type="match status" value="1"/>
</dbReference>
<evidence type="ECO:0000313" key="16">
    <source>
        <dbReference type="Proteomes" id="UP000887540"/>
    </source>
</evidence>
<evidence type="ECO:0000313" key="17">
    <source>
        <dbReference type="WBParaSite" id="ACRNAN_scaffold55.g31772.t1"/>
    </source>
</evidence>
<keyword evidence="5 10" id="KW-1133">Transmembrane helix</keyword>
<organism evidence="16 17">
    <name type="scientific">Acrobeloides nanus</name>
    <dbReference type="NCBI Taxonomy" id="290746"/>
    <lineage>
        <taxon>Eukaryota</taxon>
        <taxon>Metazoa</taxon>
        <taxon>Ecdysozoa</taxon>
        <taxon>Nematoda</taxon>
        <taxon>Chromadorea</taxon>
        <taxon>Rhabditida</taxon>
        <taxon>Tylenchina</taxon>
        <taxon>Cephalobomorpha</taxon>
        <taxon>Cephaloboidea</taxon>
        <taxon>Cephalobidae</taxon>
        <taxon>Acrobeloides</taxon>
    </lineage>
</organism>
<dbReference type="InterPro" id="IPR000644">
    <property type="entry name" value="CBS_dom"/>
</dbReference>
<feature type="transmembrane region" description="Helical" evidence="11">
    <location>
        <begin position="270"/>
        <end position="289"/>
    </location>
</feature>
<dbReference type="PANTHER" id="PTHR12064:SF94">
    <property type="entry name" value="UNEXTENDED PROTEIN"/>
    <property type="match status" value="1"/>
</dbReference>
<evidence type="ECO:0000256" key="1">
    <source>
        <dbReference type="ARBA" id="ARBA00004554"/>
    </source>
</evidence>